<evidence type="ECO:0000313" key="2">
    <source>
        <dbReference type="Proteomes" id="UP001497700"/>
    </source>
</evidence>
<evidence type="ECO:0000313" key="1">
    <source>
        <dbReference type="EMBL" id="KAI4859615.1"/>
    </source>
</evidence>
<comment type="caution">
    <text evidence="1">The sequence shown here is derived from an EMBL/GenBank/DDBJ whole genome shotgun (WGS) entry which is preliminary data.</text>
</comment>
<dbReference type="Proteomes" id="UP001497700">
    <property type="component" value="Unassembled WGS sequence"/>
</dbReference>
<dbReference type="EMBL" id="MU393623">
    <property type="protein sequence ID" value="KAI4859615.1"/>
    <property type="molecule type" value="Genomic_DNA"/>
</dbReference>
<sequence length="377" mass="40698">MNVLYNDSTIQAPLLVDGNQIRINPEAITVGEFRGFTGSGREATYIGYPKESSNIDVFAVDLTTGSVRRLTSHPEYCDPIDVSADDEWIAIMDTRGSNRQMFMAGMRNIPPITDIISTTAASSTRNNGQRRFFQPYLLDRYGDRGDYYGQQINAAGDGSPGSINDPEWNGMADPRFSLDTTRLVYWQALVVTPACGGSNPLPCPDSTEPGGRTERIMVAHFTSRQPVPVGTVEPLSDTIPWATPYEPGSAPSRPLSVPGGVYTLYGTVNGSAQITIVENGDATTIDTVSVAYDSFSDDGLTFLNGTESVTVRNPTVTLNEVDWYSDLVQSGQTNATKQTSPDGFHLSIDVLTNIFDANGTLSTTVNGTLYTQPANGT</sequence>
<protein>
    <submittedName>
        <fullName evidence="1">Uncharacterized protein</fullName>
    </submittedName>
</protein>
<name>A0ACB9YJP3_9PEZI</name>
<reference evidence="1 2" key="1">
    <citation type="journal article" date="2022" name="New Phytol.">
        <title>Ecological generalism drives hyperdiversity of secondary metabolite gene clusters in xylarialean endophytes.</title>
        <authorList>
            <person name="Franco M.E.E."/>
            <person name="Wisecaver J.H."/>
            <person name="Arnold A.E."/>
            <person name="Ju Y.M."/>
            <person name="Slot J.C."/>
            <person name="Ahrendt S."/>
            <person name="Moore L.P."/>
            <person name="Eastman K.E."/>
            <person name="Scott K."/>
            <person name="Konkel Z."/>
            <person name="Mondo S.J."/>
            <person name="Kuo A."/>
            <person name="Hayes R.D."/>
            <person name="Haridas S."/>
            <person name="Andreopoulos B."/>
            <person name="Riley R."/>
            <person name="LaButti K."/>
            <person name="Pangilinan J."/>
            <person name="Lipzen A."/>
            <person name="Amirebrahimi M."/>
            <person name="Yan J."/>
            <person name="Adam C."/>
            <person name="Keymanesh K."/>
            <person name="Ng V."/>
            <person name="Louie K."/>
            <person name="Northen T."/>
            <person name="Drula E."/>
            <person name="Henrissat B."/>
            <person name="Hsieh H.M."/>
            <person name="Youens-Clark K."/>
            <person name="Lutzoni F."/>
            <person name="Miadlikowska J."/>
            <person name="Eastwood D.C."/>
            <person name="Hamelin R.C."/>
            <person name="Grigoriev I.V."/>
            <person name="U'Ren J.M."/>
        </authorList>
    </citation>
    <scope>NUCLEOTIDE SEQUENCE [LARGE SCALE GENOMIC DNA]</scope>
    <source>
        <strain evidence="1 2">CBS 119005</strain>
    </source>
</reference>
<proteinExistence type="predicted"/>
<accession>A0ACB9YJP3</accession>
<keyword evidence="2" id="KW-1185">Reference proteome</keyword>
<organism evidence="1 2">
    <name type="scientific">Hypoxylon rubiginosum</name>
    <dbReference type="NCBI Taxonomy" id="110542"/>
    <lineage>
        <taxon>Eukaryota</taxon>
        <taxon>Fungi</taxon>
        <taxon>Dikarya</taxon>
        <taxon>Ascomycota</taxon>
        <taxon>Pezizomycotina</taxon>
        <taxon>Sordariomycetes</taxon>
        <taxon>Xylariomycetidae</taxon>
        <taxon>Xylariales</taxon>
        <taxon>Hypoxylaceae</taxon>
        <taxon>Hypoxylon</taxon>
    </lineage>
</organism>
<gene>
    <name evidence="1" type="ORF">F4820DRAFT_439262</name>
</gene>